<evidence type="ECO:0000313" key="1">
    <source>
        <dbReference type="EMBL" id="EKJ76794.1"/>
    </source>
</evidence>
<gene>
    <name evidence="1" type="ORF">FPSE_02980</name>
</gene>
<dbReference type="HOGENOM" id="CLU_3429977_0_0_1"/>
<comment type="caution">
    <text evidence="1">The sequence shown here is derived from an EMBL/GenBank/DDBJ whole genome shotgun (WGS) entry which is preliminary data.</text>
</comment>
<dbReference type="GeneID" id="20361599"/>
<dbReference type="RefSeq" id="XP_061844451.1">
    <property type="nucleotide sequence ID" value="XM_061988437.1"/>
</dbReference>
<dbReference type="Proteomes" id="UP000007978">
    <property type="component" value="Chromosome 3"/>
</dbReference>
<keyword evidence="2" id="KW-1185">Reference proteome</keyword>
<reference evidence="1 2" key="1">
    <citation type="journal article" date="2012" name="PLoS Pathog.">
        <title>Comparative pathogenomics reveals horizontally acquired novel virulence genes in fungi infecting cereal hosts.</title>
        <authorList>
            <person name="Gardiner D.M."/>
            <person name="McDonald M.C."/>
            <person name="Covarelli L."/>
            <person name="Solomon P.S."/>
            <person name="Rusu A.G."/>
            <person name="Marshall M."/>
            <person name="Kazan K."/>
            <person name="Chakraborty S."/>
            <person name="McDonald B.A."/>
            <person name="Manners J.M."/>
        </authorList>
    </citation>
    <scope>NUCLEOTIDE SEQUENCE [LARGE SCALE GENOMIC DNA]</scope>
    <source>
        <strain evidence="1 2">CS3096</strain>
    </source>
</reference>
<dbReference type="EMBL" id="AFNW01000066">
    <property type="protein sequence ID" value="EKJ76794.1"/>
    <property type="molecule type" value="Genomic_DNA"/>
</dbReference>
<name>K3VPI1_FUSPC</name>
<evidence type="ECO:0000313" key="2">
    <source>
        <dbReference type="Proteomes" id="UP000007978"/>
    </source>
</evidence>
<proteinExistence type="predicted"/>
<protein>
    <submittedName>
        <fullName evidence="1">Uncharacterized protein</fullName>
    </submittedName>
</protein>
<sequence>MWTSNDNNYNHHFLVPGRV</sequence>
<organism evidence="1 2">
    <name type="scientific">Fusarium pseudograminearum (strain CS3096)</name>
    <name type="common">Wheat and barley crown-rot fungus</name>
    <dbReference type="NCBI Taxonomy" id="1028729"/>
    <lineage>
        <taxon>Eukaryota</taxon>
        <taxon>Fungi</taxon>
        <taxon>Dikarya</taxon>
        <taxon>Ascomycota</taxon>
        <taxon>Pezizomycotina</taxon>
        <taxon>Sordariomycetes</taxon>
        <taxon>Hypocreomycetidae</taxon>
        <taxon>Hypocreales</taxon>
        <taxon>Nectriaceae</taxon>
        <taxon>Fusarium</taxon>
    </lineage>
</organism>
<accession>K3VPI1</accession>
<dbReference type="AlphaFoldDB" id="K3VPI1"/>